<dbReference type="AlphaFoldDB" id="A0A9P0CTG4"/>
<gene>
    <name evidence="1" type="ORF">PSYICH_LOCUS4705</name>
</gene>
<organism evidence="1 2">
    <name type="scientific">Psylliodes chrysocephalus</name>
    <dbReference type="NCBI Taxonomy" id="3402493"/>
    <lineage>
        <taxon>Eukaryota</taxon>
        <taxon>Metazoa</taxon>
        <taxon>Ecdysozoa</taxon>
        <taxon>Arthropoda</taxon>
        <taxon>Hexapoda</taxon>
        <taxon>Insecta</taxon>
        <taxon>Pterygota</taxon>
        <taxon>Neoptera</taxon>
        <taxon>Endopterygota</taxon>
        <taxon>Coleoptera</taxon>
        <taxon>Polyphaga</taxon>
        <taxon>Cucujiformia</taxon>
        <taxon>Chrysomeloidea</taxon>
        <taxon>Chrysomelidae</taxon>
        <taxon>Galerucinae</taxon>
        <taxon>Alticini</taxon>
        <taxon>Psylliodes</taxon>
    </lineage>
</organism>
<sequence length="530" mass="61664">MMSHLQYVISDSVCDYCHKFLSVTPVKVYPNRRIKCGRCSTSNDEEEDVGVDSMYNKIATSIFFECINKFDGCTQLLQSSEVVEHEKMCLSKMWTCPICLEEIFTFLIIRHFKLNHPESVLENRHFQITDLKNIEKTFVYQLESDLLLVNFRDVSDSFADDLRRFSLNVRLHLGKKDYLKNFKVDFFEKNIDILDKSIITSGSTSATCNIHLNIISGSKLLVMFHLNCVESKRAVVNVIQQKINKTAESNIVKSLPQSISDSKIFYKQLGEYLKTLLFQKRDIFPNDKFKESVSDLEITEKATLSYTKSGEKITITFACCSCSLIQPAYFSITNNIYLIGNHDHYYMNCYKCVNRKTIVLKNDFTKDELKGIMFFCIWSCGIFCDYTKLYIHERNCIKQMYQKCPIKSCFCYFKLYEIEDHVKKEHPLVISPSVNLYKDLIPVNLDTSKSAIEHIMLVWYVCVLVKFKWEQPNWSISLTCEIPGIKMQAKVCDKNKELISTIIENGSIPYHDKIHIQLRCLNNENEINAE</sequence>
<evidence type="ECO:0000313" key="2">
    <source>
        <dbReference type="Proteomes" id="UP001153636"/>
    </source>
</evidence>
<accession>A0A9P0CTG4</accession>
<proteinExistence type="predicted"/>
<evidence type="ECO:0000313" key="1">
    <source>
        <dbReference type="EMBL" id="CAH1103946.1"/>
    </source>
</evidence>
<protein>
    <submittedName>
        <fullName evidence="1">Uncharacterized protein</fullName>
    </submittedName>
</protein>
<dbReference type="Gene3D" id="3.30.40.10">
    <property type="entry name" value="Zinc/RING finger domain, C3HC4 (zinc finger)"/>
    <property type="match status" value="1"/>
</dbReference>
<name>A0A9P0CTG4_9CUCU</name>
<dbReference type="OrthoDB" id="6780401at2759"/>
<keyword evidence="2" id="KW-1185">Reference proteome</keyword>
<dbReference type="InterPro" id="IPR013083">
    <property type="entry name" value="Znf_RING/FYVE/PHD"/>
</dbReference>
<dbReference type="Proteomes" id="UP001153636">
    <property type="component" value="Chromosome 15"/>
</dbReference>
<dbReference type="SUPFAM" id="SSF49599">
    <property type="entry name" value="TRAF domain-like"/>
    <property type="match status" value="1"/>
</dbReference>
<reference evidence="1" key="1">
    <citation type="submission" date="2022-01" db="EMBL/GenBank/DDBJ databases">
        <authorList>
            <person name="King R."/>
        </authorList>
    </citation>
    <scope>NUCLEOTIDE SEQUENCE</scope>
</reference>
<dbReference type="EMBL" id="OV651827">
    <property type="protein sequence ID" value="CAH1103946.1"/>
    <property type="molecule type" value="Genomic_DNA"/>
</dbReference>